<dbReference type="AlphaFoldDB" id="T1A124"/>
<dbReference type="InterPro" id="IPR036188">
    <property type="entry name" value="FAD/NAD-bd_sf"/>
</dbReference>
<comment type="caution">
    <text evidence="2">The sequence shown here is derived from an EMBL/GenBank/DDBJ whole genome shotgun (WGS) entry which is preliminary data.</text>
</comment>
<accession>T1A124</accession>
<organism evidence="2">
    <name type="scientific">mine drainage metagenome</name>
    <dbReference type="NCBI Taxonomy" id="410659"/>
    <lineage>
        <taxon>unclassified sequences</taxon>
        <taxon>metagenomes</taxon>
        <taxon>ecological metagenomes</taxon>
    </lineage>
</organism>
<feature type="domain" description="FAD-binding" evidence="1">
    <location>
        <begin position="13"/>
        <end position="209"/>
    </location>
</feature>
<dbReference type="PANTHER" id="PTHR42685">
    <property type="entry name" value="GERANYLGERANYL DIPHOSPHATE REDUCTASE"/>
    <property type="match status" value="1"/>
</dbReference>
<reference evidence="2" key="2">
    <citation type="journal article" date="2014" name="ISME J.">
        <title>Microbial stratification in low pH oxic and suboxic macroscopic growths along an acid mine drainage.</title>
        <authorList>
            <person name="Mendez-Garcia C."/>
            <person name="Mesa V."/>
            <person name="Sprenger R.R."/>
            <person name="Richter M."/>
            <person name="Diez M.S."/>
            <person name="Solano J."/>
            <person name="Bargiela R."/>
            <person name="Golyshina O.V."/>
            <person name="Manteca A."/>
            <person name="Ramos J.L."/>
            <person name="Gallego J.R."/>
            <person name="Llorente I."/>
            <person name="Martins Dos Santos V.A."/>
            <person name="Jensen O.N."/>
            <person name="Pelaez A.I."/>
            <person name="Sanchez J."/>
            <person name="Ferrer M."/>
        </authorList>
    </citation>
    <scope>NUCLEOTIDE SEQUENCE</scope>
</reference>
<dbReference type="PRINTS" id="PR00420">
    <property type="entry name" value="RNGMNOXGNASE"/>
</dbReference>
<reference evidence="2" key="1">
    <citation type="submission" date="2013-08" db="EMBL/GenBank/DDBJ databases">
        <authorList>
            <person name="Mendez C."/>
            <person name="Richter M."/>
            <person name="Ferrer M."/>
            <person name="Sanchez J."/>
        </authorList>
    </citation>
    <scope>NUCLEOTIDE SEQUENCE</scope>
</reference>
<dbReference type="PANTHER" id="PTHR42685:SF18">
    <property type="entry name" value="DIGERANYLGERANYLGLYCEROPHOSPHOLIPID REDUCTASE"/>
    <property type="match status" value="1"/>
</dbReference>
<gene>
    <name evidence="2" type="ORF">B1B_17064</name>
</gene>
<sequence>MEPGWKFTGLKERSSNGRPVLAFRTVEGEAREVRARLVVGADGVTSPVARAFRLRRPLEILPAFEAEVPWSVGEPDQVQVYLGRALAPGLFGWSVPDGGGLARIGVAVRADTGRTARDYYQALVGQMAREAGRPVPEPVEVVVAGIPIGEVPRTEGDHVLLVGDAAGQVKPLSGGGIYTGMRAAEIAAEVAHEALTRGEALAPALEAYGVRWRRELGEEFRRAWFLRRLFLRLKDEDFERLLDLLDEEGLLSSIIALGDIDFPTVTARQLLRQSPALVRYFPKALGAWFRSGSPLAPELD</sequence>
<dbReference type="GO" id="GO:0071949">
    <property type="term" value="F:FAD binding"/>
    <property type="evidence" value="ECO:0007669"/>
    <property type="project" value="InterPro"/>
</dbReference>
<protein>
    <submittedName>
        <fullName evidence="2">Geranylgeranyl reductase</fullName>
    </submittedName>
</protein>
<dbReference type="EMBL" id="AUZY01011393">
    <property type="protein sequence ID" value="EQD34784.1"/>
    <property type="molecule type" value="Genomic_DNA"/>
</dbReference>
<name>T1A124_9ZZZZ</name>
<evidence type="ECO:0000313" key="2">
    <source>
        <dbReference type="EMBL" id="EQD34784.1"/>
    </source>
</evidence>
<dbReference type="InterPro" id="IPR050407">
    <property type="entry name" value="Geranylgeranyl_reductase"/>
</dbReference>
<dbReference type="InterPro" id="IPR002938">
    <property type="entry name" value="FAD-bd"/>
</dbReference>
<proteinExistence type="predicted"/>
<dbReference type="Pfam" id="PF01494">
    <property type="entry name" value="FAD_binding_3"/>
    <property type="match status" value="1"/>
</dbReference>
<dbReference type="SUPFAM" id="SSF51905">
    <property type="entry name" value="FAD/NAD(P)-binding domain"/>
    <property type="match status" value="1"/>
</dbReference>
<dbReference type="Gene3D" id="3.50.50.60">
    <property type="entry name" value="FAD/NAD(P)-binding domain"/>
    <property type="match status" value="1"/>
</dbReference>
<evidence type="ECO:0000259" key="1">
    <source>
        <dbReference type="Pfam" id="PF01494"/>
    </source>
</evidence>